<dbReference type="RefSeq" id="WP_184844479.1">
    <property type="nucleotide sequence ID" value="NZ_JACHMN010000003.1"/>
</dbReference>
<evidence type="ECO:0000313" key="3">
    <source>
        <dbReference type="Proteomes" id="UP000587527"/>
    </source>
</evidence>
<protein>
    <submittedName>
        <fullName evidence="2">Uncharacterized protein</fullName>
    </submittedName>
</protein>
<keyword evidence="3" id="KW-1185">Reference proteome</keyword>
<accession>A0A841C3F6</accession>
<name>A0A841C3F6_9ACTN</name>
<comment type="caution">
    <text evidence="2">The sequence shown here is derived from an EMBL/GenBank/DDBJ whole genome shotgun (WGS) entry which is preliminary data.</text>
</comment>
<evidence type="ECO:0000256" key="1">
    <source>
        <dbReference type="SAM" id="MobiDB-lite"/>
    </source>
</evidence>
<sequence>MSRTQDRRNSSRVGPHPARSHTGPRTFRRNSSRVGVMDGAHRRVRGAHNTNSSRVAAVLAVLP</sequence>
<organism evidence="2 3">
    <name type="scientific">Allocatelliglobosispora scoriae</name>
    <dbReference type="NCBI Taxonomy" id="643052"/>
    <lineage>
        <taxon>Bacteria</taxon>
        <taxon>Bacillati</taxon>
        <taxon>Actinomycetota</taxon>
        <taxon>Actinomycetes</taxon>
        <taxon>Micromonosporales</taxon>
        <taxon>Micromonosporaceae</taxon>
        <taxon>Allocatelliglobosispora</taxon>
    </lineage>
</organism>
<dbReference type="AlphaFoldDB" id="A0A841C3F6"/>
<evidence type="ECO:0000313" key="2">
    <source>
        <dbReference type="EMBL" id="MBB5873371.1"/>
    </source>
</evidence>
<reference evidence="2 3" key="1">
    <citation type="submission" date="2020-08" db="EMBL/GenBank/DDBJ databases">
        <title>Sequencing the genomes of 1000 actinobacteria strains.</title>
        <authorList>
            <person name="Klenk H.-P."/>
        </authorList>
    </citation>
    <scope>NUCLEOTIDE SEQUENCE [LARGE SCALE GENOMIC DNA]</scope>
    <source>
        <strain evidence="2 3">DSM 45362</strain>
    </source>
</reference>
<dbReference type="Proteomes" id="UP000587527">
    <property type="component" value="Unassembled WGS sequence"/>
</dbReference>
<feature type="region of interest" description="Disordered" evidence="1">
    <location>
        <begin position="1"/>
        <end position="52"/>
    </location>
</feature>
<gene>
    <name evidence="2" type="ORF">F4553_006805</name>
</gene>
<dbReference type="EMBL" id="JACHMN010000003">
    <property type="protein sequence ID" value="MBB5873371.1"/>
    <property type="molecule type" value="Genomic_DNA"/>
</dbReference>
<proteinExistence type="predicted"/>